<dbReference type="GeneID" id="106151218"/>
<dbReference type="AlphaFoldDB" id="A0A1S3H3T4"/>
<feature type="domain" description="Fe2OG dioxygenase" evidence="2">
    <location>
        <begin position="172"/>
        <end position="281"/>
    </location>
</feature>
<keyword evidence="1" id="KW-0479">Metal-binding</keyword>
<dbReference type="STRING" id="7574.A0A1S3H3T4"/>
<dbReference type="KEGG" id="lak:106151218"/>
<dbReference type="Pfam" id="PF14226">
    <property type="entry name" value="DIOX_N"/>
    <property type="match status" value="1"/>
</dbReference>
<dbReference type="FunCoup" id="A0A1S3H3T4">
    <property type="interactions" value="10"/>
</dbReference>
<dbReference type="InterPro" id="IPR005123">
    <property type="entry name" value="Oxoglu/Fe-dep_dioxygenase_dom"/>
</dbReference>
<evidence type="ECO:0000313" key="4">
    <source>
        <dbReference type="RefSeq" id="XP_013379799.1"/>
    </source>
</evidence>
<gene>
    <name evidence="4" type="primary">LOC106151218</name>
</gene>
<evidence type="ECO:0000256" key="1">
    <source>
        <dbReference type="RuleBase" id="RU003682"/>
    </source>
</evidence>
<evidence type="ECO:0000313" key="3">
    <source>
        <dbReference type="Proteomes" id="UP000085678"/>
    </source>
</evidence>
<comment type="similarity">
    <text evidence="1">Belongs to the iron/ascorbate-dependent oxidoreductase family.</text>
</comment>
<organism evidence="3 4">
    <name type="scientific">Lingula anatina</name>
    <name type="common">Brachiopod</name>
    <name type="synonym">Lingula unguis</name>
    <dbReference type="NCBI Taxonomy" id="7574"/>
    <lineage>
        <taxon>Eukaryota</taxon>
        <taxon>Metazoa</taxon>
        <taxon>Spiralia</taxon>
        <taxon>Lophotrochozoa</taxon>
        <taxon>Brachiopoda</taxon>
        <taxon>Linguliformea</taxon>
        <taxon>Lingulata</taxon>
        <taxon>Lingulida</taxon>
        <taxon>Linguloidea</taxon>
        <taxon>Lingulidae</taxon>
        <taxon>Lingula</taxon>
    </lineage>
</organism>
<dbReference type="FunFam" id="2.60.120.330:FF:000038">
    <property type="entry name" value="Si:dkey-10o6.2"/>
    <property type="match status" value="1"/>
</dbReference>
<dbReference type="GO" id="GO:0046872">
    <property type="term" value="F:metal ion binding"/>
    <property type="evidence" value="ECO:0007669"/>
    <property type="project" value="UniProtKB-KW"/>
</dbReference>
<keyword evidence="1" id="KW-0560">Oxidoreductase</keyword>
<keyword evidence="3" id="KW-1185">Reference proteome</keyword>
<dbReference type="PROSITE" id="PS51471">
    <property type="entry name" value="FE2OG_OXY"/>
    <property type="match status" value="1"/>
</dbReference>
<dbReference type="PRINTS" id="PR00682">
    <property type="entry name" value="IPNSYNTHASE"/>
</dbReference>
<reference evidence="4" key="1">
    <citation type="submission" date="2025-08" db="UniProtKB">
        <authorList>
            <consortium name="RefSeq"/>
        </authorList>
    </citation>
    <scope>IDENTIFICATION</scope>
    <source>
        <tissue evidence="4">Gonads</tissue>
    </source>
</reference>
<evidence type="ECO:0000259" key="2">
    <source>
        <dbReference type="PROSITE" id="PS51471"/>
    </source>
</evidence>
<dbReference type="InterPro" id="IPR027443">
    <property type="entry name" value="IPNS-like_sf"/>
</dbReference>
<dbReference type="InParanoid" id="A0A1S3H3T4"/>
<dbReference type="OMA" id="FWHVGRE"/>
<sequence>METEKVPIVDFFGHDGVMKSLGTIGAEIYSAFKSAGFVYLKNHGIAAPKIEAAFNVSREFFQLPVIVKQKYARPTDSNEGWVAVERESLNPERPADLKEAFNFSKKENVKNCLPKEVTTFNPVLADLFDEAQQLTFRVLEALDEGMPGNVNVKVKIDNIFTNSHKLIGKPGNATGLRSLYYPALDPEGSIKPGQVRCGEHSDYGSITILFQDDIGGLEVQRVDGMYVPAPPIPGTVLVNVGDLMQRWTADQIKSTKHRVLIPEKELLMRQVRQSIAFFVQPDDNFLITCLDGSNKYEPVSSLDYLNMRFAATY</sequence>
<dbReference type="Pfam" id="PF03171">
    <property type="entry name" value="2OG-FeII_Oxy"/>
    <property type="match status" value="1"/>
</dbReference>
<dbReference type="GO" id="GO:0016491">
    <property type="term" value="F:oxidoreductase activity"/>
    <property type="evidence" value="ECO:0007669"/>
    <property type="project" value="UniProtKB-KW"/>
</dbReference>
<dbReference type="InterPro" id="IPR026992">
    <property type="entry name" value="DIOX_N"/>
</dbReference>
<keyword evidence="1" id="KW-0408">Iron</keyword>
<dbReference type="SUPFAM" id="SSF51197">
    <property type="entry name" value="Clavaminate synthase-like"/>
    <property type="match status" value="1"/>
</dbReference>
<dbReference type="InterPro" id="IPR050231">
    <property type="entry name" value="Iron_ascorbate_oxido_reductase"/>
</dbReference>
<dbReference type="Gene3D" id="2.60.120.330">
    <property type="entry name" value="B-lactam Antibiotic, Isopenicillin N Synthase, Chain"/>
    <property type="match status" value="1"/>
</dbReference>
<protein>
    <submittedName>
        <fullName evidence="4">UPF0676 protein C1494.01 isoform X1</fullName>
    </submittedName>
</protein>
<dbReference type="Proteomes" id="UP000085678">
    <property type="component" value="Unplaced"/>
</dbReference>
<dbReference type="PANTHER" id="PTHR47990">
    <property type="entry name" value="2-OXOGLUTARATE (2OG) AND FE(II)-DEPENDENT OXYGENASE SUPERFAMILY PROTEIN-RELATED"/>
    <property type="match status" value="1"/>
</dbReference>
<dbReference type="RefSeq" id="XP_013379799.1">
    <property type="nucleotide sequence ID" value="XM_013524345.1"/>
</dbReference>
<dbReference type="OrthoDB" id="288590at2759"/>
<name>A0A1S3H3T4_LINAN</name>
<proteinExistence type="inferred from homology"/>
<dbReference type="InterPro" id="IPR044861">
    <property type="entry name" value="IPNS-like_FE2OG_OXY"/>
</dbReference>
<accession>A0A1S3H3T4</accession>